<name>A0A835Q7Y9_VANPL</name>
<sequence>MDDIWRFRQIHDHQFCPVCSVPTTPSTPPPAFCCFSSVSPTFARGSSIAPSTIGRLHRLFRSRKRMGYRPCHDEILERENIKRMRLEAATIRGTPNFGHLIIRSWWMTNGG</sequence>
<accession>A0A835Q7Y9</accession>
<gene>
    <name evidence="1" type="ORF">HPP92_021418</name>
</gene>
<comment type="caution">
    <text evidence="1">The sequence shown here is derived from an EMBL/GenBank/DDBJ whole genome shotgun (WGS) entry which is preliminary data.</text>
</comment>
<protein>
    <submittedName>
        <fullName evidence="1">Uncharacterized protein</fullName>
    </submittedName>
</protein>
<dbReference type="Proteomes" id="UP000639772">
    <property type="component" value="Chromosome 11"/>
</dbReference>
<evidence type="ECO:0000313" key="1">
    <source>
        <dbReference type="EMBL" id="KAG0462942.1"/>
    </source>
</evidence>
<dbReference type="EMBL" id="JADCNM010000011">
    <property type="protein sequence ID" value="KAG0462942.1"/>
    <property type="molecule type" value="Genomic_DNA"/>
</dbReference>
<organism evidence="1 2">
    <name type="scientific">Vanilla planifolia</name>
    <name type="common">Vanilla</name>
    <dbReference type="NCBI Taxonomy" id="51239"/>
    <lineage>
        <taxon>Eukaryota</taxon>
        <taxon>Viridiplantae</taxon>
        <taxon>Streptophyta</taxon>
        <taxon>Embryophyta</taxon>
        <taxon>Tracheophyta</taxon>
        <taxon>Spermatophyta</taxon>
        <taxon>Magnoliopsida</taxon>
        <taxon>Liliopsida</taxon>
        <taxon>Asparagales</taxon>
        <taxon>Orchidaceae</taxon>
        <taxon>Vanilloideae</taxon>
        <taxon>Vanilleae</taxon>
        <taxon>Vanilla</taxon>
    </lineage>
</organism>
<evidence type="ECO:0000313" key="2">
    <source>
        <dbReference type="Proteomes" id="UP000639772"/>
    </source>
</evidence>
<dbReference type="AlphaFoldDB" id="A0A835Q7Y9"/>
<reference evidence="1 2" key="1">
    <citation type="journal article" date="2020" name="Nat. Food">
        <title>A phased Vanilla planifolia genome enables genetic improvement of flavour and production.</title>
        <authorList>
            <person name="Hasing T."/>
            <person name="Tang H."/>
            <person name="Brym M."/>
            <person name="Khazi F."/>
            <person name="Huang T."/>
            <person name="Chambers A.H."/>
        </authorList>
    </citation>
    <scope>NUCLEOTIDE SEQUENCE [LARGE SCALE GENOMIC DNA]</scope>
    <source>
        <tissue evidence="1">Leaf</tissue>
    </source>
</reference>
<proteinExistence type="predicted"/>